<dbReference type="SUPFAM" id="SSF49599">
    <property type="entry name" value="TRAF domain-like"/>
    <property type="match status" value="1"/>
</dbReference>
<dbReference type="GO" id="GO:0016567">
    <property type="term" value="P:protein ubiquitination"/>
    <property type="evidence" value="ECO:0007669"/>
    <property type="project" value="InterPro"/>
</dbReference>
<evidence type="ECO:0000259" key="3">
    <source>
        <dbReference type="PROSITE" id="PS50097"/>
    </source>
</evidence>
<dbReference type="InterPro" id="IPR045005">
    <property type="entry name" value="BPM1-6"/>
</dbReference>
<evidence type="ECO:0000313" key="5">
    <source>
        <dbReference type="EMBL" id="KAK1608785.1"/>
    </source>
</evidence>
<dbReference type="InterPro" id="IPR002083">
    <property type="entry name" value="MATH/TRAF_dom"/>
</dbReference>
<dbReference type="Gene3D" id="2.60.210.10">
    <property type="entry name" value="Apoptosis, Tumor Necrosis Factor Receptor Associated Protein 2, Chain A"/>
    <property type="match status" value="1"/>
</dbReference>
<dbReference type="EMBL" id="JAUUTY010000007">
    <property type="protein sequence ID" value="KAK1608785.1"/>
    <property type="molecule type" value="Genomic_DNA"/>
</dbReference>
<comment type="caution">
    <text evidence="5">The sequence shown here is derived from an EMBL/GenBank/DDBJ whole genome shotgun (WGS) entry which is preliminary data.</text>
</comment>
<dbReference type="Pfam" id="PF24570">
    <property type="entry name" value="BACK_BPM_SPOP"/>
    <property type="match status" value="1"/>
</dbReference>
<dbReference type="PANTHER" id="PTHR26379:SF433">
    <property type="entry name" value="OS08G0226800 PROTEIN"/>
    <property type="match status" value="1"/>
</dbReference>
<dbReference type="Proteomes" id="UP001231189">
    <property type="component" value="Unassembled WGS sequence"/>
</dbReference>
<gene>
    <name evidence="5" type="ORF">QYE76_032458</name>
</gene>
<proteinExistence type="inferred from homology"/>
<dbReference type="InterPro" id="IPR056423">
    <property type="entry name" value="BACK_BPM_SPOP"/>
</dbReference>
<dbReference type="SMART" id="SM00225">
    <property type="entry name" value="BTB"/>
    <property type="match status" value="1"/>
</dbReference>
<organism evidence="5 6">
    <name type="scientific">Lolium multiflorum</name>
    <name type="common">Italian ryegrass</name>
    <name type="synonym">Lolium perenne subsp. multiflorum</name>
    <dbReference type="NCBI Taxonomy" id="4521"/>
    <lineage>
        <taxon>Eukaryota</taxon>
        <taxon>Viridiplantae</taxon>
        <taxon>Streptophyta</taxon>
        <taxon>Embryophyta</taxon>
        <taxon>Tracheophyta</taxon>
        <taxon>Spermatophyta</taxon>
        <taxon>Magnoliopsida</taxon>
        <taxon>Liliopsida</taxon>
        <taxon>Poales</taxon>
        <taxon>Poaceae</taxon>
        <taxon>BOP clade</taxon>
        <taxon>Pooideae</taxon>
        <taxon>Poodae</taxon>
        <taxon>Poeae</taxon>
        <taxon>Poeae Chloroplast Group 2 (Poeae type)</taxon>
        <taxon>Loliodinae</taxon>
        <taxon>Loliinae</taxon>
        <taxon>Lolium</taxon>
    </lineage>
</organism>
<dbReference type="Pfam" id="PF00651">
    <property type="entry name" value="BTB"/>
    <property type="match status" value="1"/>
</dbReference>
<dbReference type="PROSITE" id="PS50097">
    <property type="entry name" value="BTB"/>
    <property type="match status" value="1"/>
</dbReference>
<dbReference type="AlphaFoldDB" id="A0AAD8QUS5"/>
<evidence type="ECO:0000256" key="2">
    <source>
        <dbReference type="ARBA" id="ARBA00010846"/>
    </source>
</evidence>
<feature type="domain" description="BTB" evidence="3">
    <location>
        <begin position="188"/>
        <end position="255"/>
    </location>
</feature>
<dbReference type="InterPro" id="IPR000210">
    <property type="entry name" value="BTB/POZ_dom"/>
</dbReference>
<evidence type="ECO:0000259" key="4">
    <source>
        <dbReference type="PROSITE" id="PS50144"/>
    </source>
</evidence>
<dbReference type="CDD" id="cd18280">
    <property type="entry name" value="BTB_POZ_BPM_plant"/>
    <property type="match status" value="1"/>
</dbReference>
<evidence type="ECO:0000256" key="1">
    <source>
        <dbReference type="ARBA" id="ARBA00004906"/>
    </source>
</evidence>
<reference evidence="5" key="1">
    <citation type="submission" date="2023-07" db="EMBL/GenBank/DDBJ databases">
        <title>A chromosome-level genome assembly of Lolium multiflorum.</title>
        <authorList>
            <person name="Chen Y."/>
            <person name="Copetti D."/>
            <person name="Kolliker R."/>
            <person name="Studer B."/>
        </authorList>
    </citation>
    <scope>NUCLEOTIDE SEQUENCE</scope>
    <source>
        <strain evidence="5">02402/16</strain>
        <tissue evidence="5">Leaf</tissue>
    </source>
</reference>
<dbReference type="InterPro" id="IPR011333">
    <property type="entry name" value="SKP1/BTB/POZ_sf"/>
</dbReference>
<dbReference type="PANTHER" id="PTHR26379">
    <property type="entry name" value="BTB/POZ AND MATH DOMAIN-CONTAINING PROTEIN 1"/>
    <property type="match status" value="1"/>
</dbReference>
<name>A0AAD8QUS5_LOLMU</name>
<dbReference type="Pfam" id="PF22486">
    <property type="entry name" value="MATH_2"/>
    <property type="match status" value="1"/>
</dbReference>
<sequence>MGSESRKTVSRYTTKTEKGSHSFEISGYSLAKGMGVGRFIRSSTFAVGGYHWAIRLYPDGVTEAFKDYVTAYLELMSKDAEVRASYDLSLLNQDTGSPVTVSSESTPRVFKSSDTSRFGPQGGYSILRSELELDESCYVLDNYLTIECDVTVVKQSRVRDSPAEYQVEVPPSDLSDHFGKLLLDEDGADVTFSVGRQTFRAHKIVLAARSPVFRAELYGQMKERTAPSITIRDMQPSIFRALLHFVYTDSLPDMEDLDHDEYSEITRHLLVAADRYAMDRLKLMCQNILCQYMDADSVAATLALADQHNCDGLKDACIQFMATSDEMDAVVETQGFADLKRACPSVLVDVLEKRSKFGKA</sequence>
<dbReference type="SUPFAM" id="SSF54695">
    <property type="entry name" value="POZ domain"/>
    <property type="match status" value="1"/>
</dbReference>
<dbReference type="Gene3D" id="3.30.710.10">
    <property type="entry name" value="Potassium Channel Kv1.1, Chain A"/>
    <property type="match status" value="1"/>
</dbReference>
<accession>A0AAD8QUS5</accession>
<dbReference type="InterPro" id="IPR008974">
    <property type="entry name" value="TRAF-like"/>
</dbReference>
<comment type="pathway">
    <text evidence="1">Protein modification; protein ubiquitination.</text>
</comment>
<feature type="domain" description="MATH" evidence="4">
    <location>
        <begin position="18"/>
        <end position="150"/>
    </location>
</feature>
<dbReference type="Gene3D" id="1.25.40.420">
    <property type="match status" value="1"/>
</dbReference>
<evidence type="ECO:0000313" key="6">
    <source>
        <dbReference type="Proteomes" id="UP001231189"/>
    </source>
</evidence>
<protein>
    <submittedName>
        <fullName evidence="5">Uncharacterized protein</fullName>
    </submittedName>
</protein>
<dbReference type="CDD" id="cd00121">
    <property type="entry name" value="MATH"/>
    <property type="match status" value="1"/>
</dbReference>
<comment type="similarity">
    <text evidence="2">Belongs to the Tdpoz family.</text>
</comment>
<keyword evidence="6" id="KW-1185">Reference proteome</keyword>
<dbReference type="PROSITE" id="PS50144">
    <property type="entry name" value="MATH"/>
    <property type="match status" value="1"/>
</dbReference>